<comment type="subunit">
    <text evidence="1">Homodimer.</text>
</comment>
<dbReference type="GO" id="GO:0006144">
    <property type="term" value="P:purine nucleobase metabolic process"/>
    <property type="evidence" value="ECO:0007669"/>
    <property type="project" value="UniProtKB-KW"/>
</dbReference>
<dbReference type="GO" id="GO:0000256">
    <property type="term" value="P:allantoin catabolic process"/>
    <property type="evidence" value="ECO:0007669"/>
    <property type="project" value="InterPro"/>
</dbReference>
<dbReference type="InterPro" id="IPR011051">
    <property type="entry name" value="RmlC_Cupin_sf"/>
</dbReference>
<dbReference type="InterPro" id="IPR047233">
    <property type="entry name" value="UAH_cupin"/>
</dbReference>
<dbReference type="VEuPathDB" id="FungiDB:GMDG_02111"/>
<keyword evidence="7" id="KW-1185">Reference proteome</keyword>
<dbReference type="OrthoDB" id="10266039at2759"/>
<reference evidence="7" key="1">
    <citation type="submission" date="2010-09" db="EMBL/GenBank/DDBJ databases">
        <title>The genome sequence of Geomyces destructans 20631-21.</title>
        <authorList>
            <consortium name="The Broad Institute Genome Sequencing Platform"/>
            <person name="Cuomo C.A."/>
            <person name="Blehert D.S."/>
            <person name="Lorch J.M."/>
            <person name="Young S.K."/>
            <person name="Zeng Q."/>
            <person name="Gargeya S."/>
            <person name="Fitzgerald M."/>
            <person name="Haas B."/>
            <person name="Abouelleil A."/>
            <person name="Alvarado L."/>
            <person name="Arachchi H.M."/>
            <person name="Berlin A."/>
            <person name="Brown A."/>
            <person name="Chapman S.B."/>
            <person name="Chen Z."/>
            <person name="Dunbar C."/>
            <person name="Freedman E."/>
            <person name="Gearin G."/>
            <person name="Gellesch M."/>
            <person name="Goldberg J."/>
            <person name="Griggs A."/>
            <person name="Gujja S."/>
            <person name="Heiman D."/>
            <person name="Howarth C."/>
            <person name="Larson L."/>
            <person name="Lui A."/>
            <person name="MacDonald P.J.P."/>
            <person name="Montmayeur A."/>
            <person name="Murphy C."/>
            <person name="Neiman D."/>
            <person name="Pearson M."/>
            <person name="Priest M."/>
            <person name="Roberts A."/>
            <person name="Saif S."/>
            <person name="Shea T."/>
            <person name="Shenoy N."/>
            <person name="Sisk P."/>
            <person name="Stolte C."/>
            <person name="Sykes S."/>
            <person name="Wortman J."/>
            <person name="Nusbaum C."/>
            <person name="Birren B."/>
        </authorList>
    </citation>
    <scope>NUCLEOTIDE SEQUENCE [LARGE SCALE GENOMIC DNA]</scope>
    <source>
        <strain evidence="7">ATCC MYA-4855 / 20631-21</strain>
    </source>
</reference>
<dbReference type="Proteomes" id="UP000011064">
    <property type="component" value="Unassembled WGS sequence"/>
</dbReference>
<feature type="compositionally biased region" description="Pro residues" evidence="5">
    <location>
        <begin position="1"/>
        <end position="46"/>
    </location>
</feature>
<dbReference type="InParanoid" id="L8G0T6"/>
<evidence type="ECO:0008006" key="8">
    <source>
        <dbReference type="Google" id="ProtNLM"/>
    </source>
</evidence>
<comment type="catalytic activity">
    <reaction evidence="4">
        <text>(S)-ureidoglycolate = urea + glyoxylate</text>
        <dbReference type="Rhea" id="RHEA:11304"/>
        <dbReference type="ChEBI" id="CHEBI:16199"/>
        <dbReference type="ChEBI" id="CHEBI:36655"/>
        <dbReference type="ChEBI" id="CHEBI:57296"/>
        <dbReference type="EC" id="4.3.2.3"/>
    </reaction>
</comment>
<organism evidence="6 7">
    <name type="scientific">Pseudogymnoascus destructans (strain ATCC MYA-4855 / 20631-21)</name>
    <name type="common">Bat white-nose syndrome fungus</name>
    <name type="synonym">Geomyces destructans</name>
    <dbReference type="NCBI Taxonomy" id="658429"/>
    <lineage>
        <taxon>Eukaryota</taxon>
        <taxon>Fungi</taxon>
        <taxon>Dikarya</taxon>
        <taxon>Ascomycota</taxon>
        <taxon>Pezizomycotina</taxon>
        <taxon>Leotiomycetes</taxon>
        <taxon>Thelebolales</taxon>
        <taxon>Thelebolaceae</taxon>
        <taxon>Pseudogymnoascus</taxon>
    </lineage>
</organism>
<dbReference type="FunCoup" id="L8G0T6">
    <property type="interactions" value="61"/>
</dbReference>
<evidence type="ECO:0000256" key="1">
    <source>
        <dbReference type="ARBA" id="ARBA00011738"/>
    </source>
</evidence>
<dbReference type="GO" id="GO:0004848">
    <property type="term" value="F:ureidoglycolate hydrolase activity"/>
    <property type="evidence" value="ECO:0007669"/>
    <property type="project" value="InterPro"/>
</dbReference>
<dbReference type="InterPro" id="IPR007247">
    <property type="entry name" value="Ureidogly_lyase"/>
</dbReference>
<protein>
    <recommendedName>
        <fullName evidence="8">Ureidoglycolate lyase</fullName>
    </recommendedName>
</protein>
<name>L8G0T6_PSED2</name>
<sequence>MPHNIPPLPPSSSPSPPSPNPPSPPTAPSSPTPTPTSSPPPPPPPDAISANQGTALKYPDITPLTDLYASAPSRRPSRATISMFVCAPRALAAPTSASGGLPTFPVEILERHPFTTQTFVPLGLSASSADVRYLVIVAPSLPPSSGGLLAADPAARLPGKNLPDLSKMEAFSARGDQGVTYAPGTWHAPMVVLGEMVGFVVAQFVNAVGEEDCQEVVWNGEGGEGAVIGVAVPGVGGVGCEGREVGWRLVDEAGVGPVRW</sequence>
<dbReference type="HOGENOM" id="CLU_070848_0_0_1"/>
<dbReference type="SUPFAM" id="SSF51182">
    <property type="entry name" value="RmlC-like cupins"/>
    <property type="match status" value="1"/>
</dbReference>
<dbReference type="EMBL" id="GL573196">
    <property type="protein sequence ID" value="ELR06394.1"/>
    <property type="molecule type" value="Genomic_DNA"/>
</dbReference>
<dbReference type="PANTHER" id="PTHR21221:SF1">
    <property type="entry name" value="UREIDOGLYCOLATE LYASE"/>
    <property type="match status" value="1"/>
</dbReference>
<feature type="region of interest" description="Disordered" evidence="5">
    <location>
        <begin position="1"/>
        <end position="52"/>
    </location>
</feature>
<dbReference type="PANTHER" id="PTHR21221">
    <property type="entry name" value="UREIDOGLYCOLATE HYDROLASE"/>
    <property type="match status" value="1"/>
</dbReference>
<keyword evidence="3" id="KW-0456">Lyase</keyword>
<proteinExistence type="predicted"/>
<dbReference type="STRING" id="658429.L8G0T6"/>
<dbReference type="Gene3D" id="2.60.120.480">
    <property type="entry name" value="Ureidoglycolate hydrolase"/>
    <property type="match status" value="1"/>
</dbReference>
<gene>
    <name evidence="6" type="ORF">GMDG_02111</name>
</gene>
<evidence type="ECO:0000256" key="4">
    <source>
        <dbReference type="ARBA" id="ARBA00047684"/>
    </source>
</evidence>
<evidence type="ECO:0000313" key="7">
    <source>
        <dbReference type="Proteomes" id="UP000011064"/>
    </source>
</evidence>
<evidence type="ECO:0000256" key="5">
    <source>
        <dbReference type="SAM" id="MobiDB-lite"/>
    </source>
</evidence>
<evidence type="ECO:0000256" key="3">
    <source>
        <dbReference type="ARBA" id="ARBA00023239"/>
    </source>
</evidence>
<accession>L8G0T6</accession>
<dbReference type="AlphaFoldDB" id="L8G0T6"/>
<evidence type="ECO:0000256" key="2">
    <source>
        <dbReference type="ARBA" id="ARBA00022631"/>
    </source>
</evidence>
<keyword evidence="2" id="KW-0659">Purine metabolism</keyword>
<dbReference type="InterPro" id="IPR024060">
    <property type="entry name" value="Ureidoglycolate_lyase_dom_sf"/>
</dbReference>
<evidence type="ECO:0000313" key="6">
    <source>
        <dbReference type="EMBL" id="ELR06394.1"/>
    </source>
</evidence>
<dbReference type="GO" id="GO:0050385">
    <property type="term" value="F:ureidoglycolate lyase activity"/>
    <property type="evidence" value="ECO:0007669"/>
    <property type="project" value="UniProtKB-EC"/>
</dbReference>
<dbReference type="CDD" id="cd20298">
    <property type="entry name" value="cupin_UAH"/>
    <property type="match status" value="1"/>
</dbReference>
<dbReference type="Pfam" id="PF04115">
    <property type="entry name" value="Ureidogly_lyase"/>
    <property type="match status" value="1"/>
</dbReference>